<reference evidence="1 2" key="1">
    <citation type="submission" date="2015-01" db="EMBL/GenBank/DDBJ databases">
        <title>Evolution of Trichinella species and genotypes.</title>
        <authorList>
            <person name="Korhonen P.K."/>
            <person name="Edoardo P."/>
            <person name="Giuseppe L.R."/>
            <person name="Gasser R.B."/>
        </authorList>
    </citation>
    <scope>NUCLEOTIDE SEQUENCE [LARGE SCALE GENOMIC DNA]</scope>
    <source>
        <strain evidence="1">ISS3</strain>
    </source>
</reference>
<comment type="caution">
    <text evidence="1">The sequence shown here is derived from an EMBL/GenBank/DDBJ whole genome shotgun (WGS) entry which is preliminary data.</text>
</comment>
<accession>A0A0V1AQ11</accession>
<proteinExistence type="predicted"/>
<keyword evidence="2" id="KW-1185">Reference proteome</keyword>
<evidence type="ECO:0000313" key="2">
    <source>
        <dbReference type="Proteomes" id="UP000054776"/>
    </source>
</evidence>
<sequence>MPCIPFTVIVSIGPASPSVCATSSLTRVLSAALSNMQFTVIRFPSVPCAIARIVWKRILIGPRVLVSRTLALASVFSSRRDFFCVGCFSLSGSACLRLC</sequence>
<evidence type="ECO:0000313" key="1">
    <source>
        <dbReference type="EMBL" id="KRY26880.1"/>
    </source>
</evidence>
<dbReference type="AlphaFoldDB" id="A0A0V1AQ11"/>
<dbReference type="EMBL" id="JYDH01000316">
    <property type="protein sequence ID" value="KRY26880.1"/>
    <property type="molecule type" value="Genomic_DNA"/>
</dbReference>
<dbReference type="InParanoid" id="A0A0V1AQ11"/>
<dbReference type="Proteomes" id="UP000054776">
    <property type="component" value="Unassembled WGS sequence"/>
</dbReference>
<organism evidence="1 2">
    <name type="scientific">Trichinella spiralis</name>
    <name type="common">Trichina worm</name>
    <dbReference type="NCBI Taxonomy" id="6334"/>
    <lineage>
        <taxon>Eukaryota</taxon>
        <taxon>Metazoa</taxon>
        <taxon>Ecdysozoa</taxon>
        <taxon>Nematoda</taxon>
        <taxon>Enoplea</taxon>
        <taxon>Dorylaimia</taxon>
        <taxon>Trichinellida</taxon>
        <taxon>Trichinellidae</taxon>
        <taxon>Trichinella</taxon>
    </lineage>
</organism>
<dbReference type="OrthoDB" id="5919349at2759"/>
<gene>
    <name evidence="1" type="ORF">T01_15982</name>
</gene>
<name>A0A0V1AQ11_TRISP</name>
<protein>
    <submittedName>
        <fullName evidence="1">Uncharacterized protein</fullName>
    </submittedName>
</protein>